<evidence type="ECO:0000256" key="8">
    <source>
        <dbReference type="RuleBase" id="RU363041"/>
    </source>
</evidence>
<evidence type="ECO:0000256" key="1">
    <source>
        <dbReference type="ARBA" id="ARBA00004651"/>
    </source>
</evidence>
<accession>A0A5C6AJ09</accession>
<organism evidence="9 10">
    <name type="scientific">Neorhodopirellula pilleata</name>
    <dbReference type="NCBI Taxonomy" id="2714738"/>
    <lineage>
        <taxon>Bacteria</taxon>
        <taxon>Pseudomonadati</taxon>
        <taxon>Planctomycetota</taxon>
        <taxon>Planctomycetia</taxon>
        <taxon>Pirellulales</taxon>
        <taxon>Pirellulaceae</taxon>
        <taxon>Neorhodopirellula</taxon>
    </lineage>
</organism>
<feature type="transmembrane region" description="Helical" evidence="8">
    <location>
        <begin position="134"/>
        <end position="163"/>
    </location>
</feature>
<dbReference type="PANTHER" id="PTHR30269">
    <property type="entry name" value="TRANSMEMBRANE PROTEIN YFCA"/>
    <property type="match status" value="1"/>
</dbReference>
<dbReference type="EMBL" id="SJPM01000003">
    <property type="protein sequence ID" value="TWT99051.1"/>
    <property type="molecule type" value="Genomic_DNA"/>
</dbReference>
<evidence type="ECO:0000256" key="4">
    <source>
        <dbReference type="ARBA" id="ARBA00022475"/>
    </source>
</evidence>
<dbReference type="Proteomes" id="UP000316213">
    <property type="component" value="Unassembled WGS sequence"/>
</dbReference>
<keyword evidence="4 8" id="KW-1003">Cell membrane</keyword>
<feature type="transmembrane region" description="Helical" evidence="8">
    <location>
        <begin position="36"/>
        <end position="68"/>
    </location>
</feature>
<evidence type="ECO:0000313" key="9">
    <source>
        <dbReference type="EMBL" id="TWT99051.1"/>
    </source>
</evidence>
<keyword evidence="6 8" id="KW-1133">Transmembrane helix</keyword>
<reference evidence="9 10" key="1">
    <citation type="submission" date="2019-02" db="EMBL/GenBank/DDBJ databases">
        <title>Deep-cultivation of Planctomycetes and their phenomic and genomic characterization uncovers novel biology.</title>
        <authorList>
            <person name="Wiegand S."/>
            <person name="Jogler M."/>
            <person name="Boedeker C."/>
            <person name="Pinto D."/>
            <person name="Vollmers J."/>
            <person name="Rivas-Marin E."/>
            <person name="Kohn T."/>
            <person name="Peeters S.H."/>
            <person name="Heuer A."/>
            <person name="Rast P."/>
            <person name="Oberbeckmann S."/>
            <person name="Bunk B."/>
            <person name="Jeske O."/>
            <person name="Meyerdierks A."/>
            <person name="Storesund J.E."/>
            <person name="Kallscheuer N."/>
            <person name="Luecker S."/>
            <person name="Lage O.M."/>
            <person name="Pohl T."/>
            <person name="Merkel B.J."/>
            <person name="Hornburger P."/>
            <person name="Mueller R.-W."/>
            <person name="Bruemmer F."/>
            <person name="Labrenz M."/>
            <person name="Spormann A.M."/>
            <person name="Op Den Camp H."/>
            <person name="Overmann J."/>
            <person name="Amann R."/>
            <person name="Jetten M.S.M."/>
            <person name="Mascher T."/>
            <person name="Medema M.H."/>
            <person name="Devos D.P."/>
            <person name="Kaster A.-K."/>
            <person name="Ovreas L."/>
            <person name="Rohde M."/>
            <person name="Galperin M.Y."/>
            <person name="Jogler C."/>
        </authorList>
    </citation>
    <scope>NUCLEOTIDE SEQUENCE [LARGE SCALE GENOMIC DNA]</scope>
    <source>
        <strain evidence="9 10">Pla100</strain>
    </source>
</reference>
<evidence type="ECO:0000256" key="7">
    <source>
        <dbReference type="ARBA" id="ARBA00023136"/>
    </source>
</evidence>
<comment type="subcellular location">
    <subcellularLocation>
        <location evidence="1 8">Cell membrane</location>
        <topology evidence="1 8">Multi-pass membrane protein</topology>
    </subcellularLocation>
</comment>
<evidence type="ECO:0000256" key="2">
    <source>
        <dbReference type="ARBA" id="ARBA00009142"/>
    </source>
</evidence>
<keyword evidence="10" id="KW-1185">Reference proteome</keyword>
<sequence>MMVMGWTPIELICLALGAMGIGVSKAGFPGVSMLHVVMYAFVFGAFESTGVLLPMLVVGDLCAIYFFGRSADWKHVRRLLPPTLVGILIGWAMMDRMDADQFKLIVGGIILALTAVQAFRTYRPDAFDAVPHQAWFAIMLGLLAGVTTMLANAAGPVVALYLLAVMLPKWELIGTSAWLFLVLNVLKLPLSYDLGLIDGSTLLIGSGFAPLIPIGMLGGRWLVKRVSQKWFNLILLGFTAIAAVRLIGWI</sequence>
<protein>
    <recommendedName>
        <fullName evidence="8">Probable membrane transporter protein</fullName>
    </recommendedName>
</protein>
<feature type="transmembrane region" description="Helical" evidence="8">
    <location>
        <begin position="170"/>
        <end position="190"/>
    </location>
</feature>
<dbReference type="InterPro" id="IPR052017">
    <property type="entry name" value="TSUP"/>
</dbReference>
<keyword evidence="3" id="KW-0813">Transport</keyword>
<feature type="transmembrane region" description="Helical" evidence="8">
    <location>
        <begin position="230"/>
        <end position="248"/>
    </location>
</feature>
<dbReference type="InterPro" id="IPR002781">
    <property type="entry name" value="TM_pro_TauE-like"/>
</dbReference>
<gene>
    <name evidence="9" type="ORF">Pla100_22270</name>
</gene>
<keyword evidence="7 8" id="KW-0472">Membrane</keyword>
<comment type="similarity">
    <text evidence="2 8">Belongs to the 4-toluene sulfonate uptake permease (TSUP) (TC 2.A.102) family.</text>
</comment>
<dbReference type="Pfam" id="PF01925">
    <property type="entry name" value="TauE"/>
    <property type="match status" value="1"/>
</dbReference>
<evidence type="ECO:0000256" key="5">
    <source>
        <dbReference type="ARBA" id="ARBA00022692"/>
    </source>
</evidence>
<keyword evidence="5 8" id="KW-0812">Transmembrane</keyword>
<feature type="transmembrane region" description="Helical" evidence="8">
    <location>
        <begin position="102"/>
        <end position="122"/>
    </location>
</feature>
<name>A0A5C6AJ09_9BACT</name>
<comment type="caution">
    <text evidence="9">The sequence shown here is derived from an EMBL/GenBank/DDBJ whole genome shotgun (WGS) entry which is preliminary data.</text>
</comment>
<dbReference type="PANTHER" id="PTHR30269:SF23">
    <property type="entry name" value="MEMBRANE TRANSPORTER PROTEIN YDHB-RELATED"/>
    <property type="match status" value="1"/>
</dbReference>
<evidence type="ECO:0000256" key="3">
    <source>
        <dbReference type="ARBA" id="ARBA00022448"/>
    </source>
</evidence>
<dbReference type="GO" id="GO:0005886">
    <property type="term" value="C:plasma membrane"/>
    <property type="evidence" value="ECO:0007669"/>
    <property type="project" value="UniProtKB-SubCell"/>
</dbReference>
<proteinExistence type="inferred from homology"/>
<feature type="transmembrane region" description="Helical" evidence="8">
    <location>
        <begin position="202"/>
        <end position="223"/>
    </location>
</feature>
<dbReference type="AlphaFoldDB" id="A0A5C6AJ09"/>
<evidence type="ECO:0000256" key="6">
    <source>
        <dbReference type="ARBA" id="ARBA00022989"/>
    </source>
</evidence>
<evidence type="ECO:0000313" key="10">
    <source>
        <dbReference type="Proteomes" id="UP000316213"/>
    </source>
</evidence>